<dbReference type="GeneID" id="16574089"/>
<dbReference type="GO" id="GO:0016628">
    <property type="term" value="F:oxidoreductase activity, acting on the CH-CH group of donors, NAD or NADP as acceptor"/>
    <property type="evidence" value="ECO:0007669"/>
    <property type="project" value="InterPro"/>
</dbReference>
<dbReference type="GeneID" id="25405978"/>
<dbReference type="RefSeq" id="WP_020963090.1">
    <property type="nucleotide sequence ID" value="NZ_CP007493.1"/>
</dbReference>
<evidence type="ECO:0000313" key="2">
    <source>
        <dbReference type="EMBL" id="AJB41587.1"/>
    </source>
</evidence>
<dbReference type="STRING" id="697581.TCARB_0527"/>
<dbReference type="SUPFAM" id="SSF51735">
    <property type="entry name" value="NAD(P)-binding Rossmann-fold domains"/>
    <property type="match status" value="1"/>
</dbReference>
<dbReference type="InterPro" id="IPR028359">
    <property type="entry name" value="UDP_ManNAc/GlcNAc_DH"/>
</dbReference>
<sequence length="278" mass="31817">MQAKKKILVAGLGEVGSAVYQVARESGRFEVYGYDIDPSKTVNQLGEVPVPIDFLHVAVPYSQRFIDIVSSYVEKLKPRAVFIHSTVAPGTTRRVYEKLGIPTVYTPVRGKHPNLKQHLYFWPKWVASLPESFAEEAGRHLEEMGLKVKRADKPESLELAKLWETVYRAIMIASWQELHRASAKFEASLPVIAEFIAEVHEVLKDRPVYFPDYIGGHCLIPNTVILNSTFPSKLFEFVLESNEQRRKELQDERVKREVEELKKIFLKLTKPDYYSGGI</sequence>
<organism evidence="2 3">
    <name type="scientific">Thermofilum adornatum 1505</name>
    <dbReference type="NCBI Taxonomy" id="697581"/>
    <lineage>
        <taxon>Archaea</taxon>
        <taxon>Thermoproteota</taxon>
        <taxon>Thermoprotei</taxon>
        <taxon>Thermofilales</taxon>
        <taxon>Thermofilaceae</taxon>
        <taxon>Thermofilum</taxon>
    </lineage>
</organism>
<name>A0A3G1A865_9CREN</name>
<proteinExistence type="inferred from homology"/>
<dbReference type="PANTHER" id="PTHR43491">
    <property type="entry name" value="UDP-N-ACETYL-D-MANNOSAMINE DEHYDROGENASE"/>
    <property type="match status" value="1"/>
</dbReference>
<dbReference type="EC" id="1.1.1.22" evidence="2"/>
<dbReference type="AlphaFoldDB" id="A0A3G1A865"/>
<dbReference type="SUPFAM" id="SSF48179">
    <property type="entry name" value="6-phosphogluconate dehydrogenase C-terminal domain-like"/>
    <property type="match status" value="1"/>
</dbReference>
<dbReference type="Proteomes" id="UP000266720">
    <property type="component" value="Chromosome"/>
</dbReference>
<keyword evidence="2" id="KW-0560">Oxidoreductase</keyword>
<reference evidence="3" key="1">
    <citation type="book" date="2010" name="EXTREMOPHILES" publisher="0:0-0">
        <title>Complete genome sequences of ten hyperthermophilic archaea reveal their metabolic capabilities and possible ecological roles.</title>
        <editorList>
            <person name="?"/>
        </editorList>
        <authorList>
            <person name="Ravin N.V."/>
            <person name="Mardanov A.V."/>
            <person name="Bonch-Osmolovskaya E.A."/>
            <person name="Skryabin K.G."/>
        </authorList>
    </citation>
    <scope>NUCLEOTIDE SEQUENCE [LARGE SCALE GENOMIC DNA]</scope>
    <source>
        <strain evidence="3">1505</strain>
    </source>
</reference>
<dbReference type="GO" id="GO:0000271">
    <property type="term" value="P:polysaccharide biosynthetic process"/>
    <property type="evidence" value="ECO:0007669"/>
    <property type="project" value="InterPro"/>
</dbReference>
<dbReference type="GO" id="GO:0003979">
    <property type="term" value="F:UDP-glucose 6-dehydrogenase activity"/>
    <property type="evidence" value="ECO:0007669"/>
    <property type="project" value="UniProtKB-EC"/>
</dbReference>
<evidence type="ECO:0000256" key="1">
    <source>
        <dbReference type="ARBA" id="ARBA00006601"/>
    </source>
</evidence>
<gene>
    <name evidence="2" type="ORF">TCARB_0527</name>
</gene>
<dbReference type="Gene3D" id="3.40.50.720">
    <property type="entry name" value="NAD(P)-binding Rossmann-like Domain"/>
    <property type="match status" value="1"/>
</dbReference>
<protein>
    <submittedName>
        <fullName evidence="2">UDP-glucose 6-dehydrogenase</fullName>
        <ecNumber evidence="2">1.1.1.22</ecNumber>
    </submittedName>
</protein>
<dbReference type="PANTHER" id="PTHR43491:SF2">
    <property type="entry name" value="UDP-N-ACETYL-D-MANNOSAMINE DEHYDROGENASE"/>
    <property type="match status" value="1"/>
</dbReference>
<dbReference type="KEGG" id="tcb:TCARB_0527"/>
<dbReference type="InterPro" id="IPR036291">
    <property type="entry name" value="NAD(P)-bd_dom_sf"/>
</dbReference>
<evidence type="ECO:0000313" key="3">
    <source>
        <dbReference type="Proteomes" id="UP000266720"/>
    </source>
</evidence>
<dbReference type="InterPro" id="IPR008927">
    <property type="entry name" value="6-PGluconate_DH-like_C_sf"/>
</dbReference>
<dbReference type="EMBL" id="CP007493">
    <property type="protein sequence ID" value="AJB41587.1"/>
    <property type="molecule type" value="Genomic_DNA"/>
</dbReference>
<accession>A0A3G1A865</accession>
<comment type="similarity">
    <text evidence="1">Belongs to the UDP-glucose/GDP-mannose dehydrogenase family.</text>
</comment>